<protein>
    <submittedName>
        <fullName evidence="2">Uncharacterized protein</fullName>
    </submittedName>
</protein>
<feature type="region of interest" description="Disordered" evidence="1">
    <location>
        <begin position="64"/>
        <end position="198"/>
    </location>
</feature>
<sequence>MPMIWNAEADAKLMAKVIQICNVKLDAAQMRDVAASMGTDCTAKAISHRLTHFRKLGGTDAATKAAATKGKTAAKPNKVTKTPAKGKGKKSKAEVKRTPSAAAEGEEEYATPPPTTRVKRAGAKRNYAEMSGEEDGEGESEVAETPEPPGPVDEESESKRPEPEIPGLPAYVKIEVGEDIGEGLRTAADGEDEEDDDY</sequence>
<organism evidence="2 3">
    <name type="scientific">Extremus antarcticus</name>
    <dbReference type="NCBI Taxonomy" id="702011"/>
    <lineage>
        <taxon>Eukaryota</taxon>
        <taxon>Fungi</taxon>
        <taxon>Dikarya</taxon>
        <taxon>Ascomycota</taxon>
        <taxon>Pezizomycotina</taxon>
        <taxon>Dothideomycetes</taxon>
        <taxon>Dothideomycetidae</taxon>
        <taxon>Mycosphaerellales</taxon>
        <taxon>Extremaceae</taxon>
        <taxon>Extremus</taxon>
    </lineage>
</organism>
<dbReference type="AlphaFoldDB" id="A0AAJ0DH47"/>
<keyword evidence="3" id="KW-1185">Reference proteome</keyword>
<evidence type="ECO:0000256" key="1">
    <source>
        <dbReference type="SAM" id="MobiDB-lite"/>
    </source>
</evidence>
<dbReference type="EMBL" id="JAWDJX010000014">
    <property type="protein sequence ID" value="KAK3053767.1"/>
    <property type="molecule type" value="Genomic_DNA"/>
</dbReference>
<name>A0AAJ0DH47_9PEZI</name>
<reference evidence="2" key="1">
    <citation type="submission" date="2023-04" db="EMBL/GenBank/DDBJ databases">
        <title>Black Yeasts Isolated from many extreme environments.</title>
        <authorList>
            <person name="Coleine C."/>
            <person name="Stajich J.E."/>
            <person name="Selbmann L."/>
        </authorList>
    </citation>
    <scope>NUCLEOTIDE SEQUENCE</scope>
    <source>
        <strain evidence="2">CCFEE 5312</strain>
    </source>
</reference>
<accession>A0AAJ0DH47</accession>
<evidence type="ECO:0000313" key="2">
    <source>
        <dbReference type="EMBL" id="KAK3053767.1"/>
    </source>
</evidence>
<feature type="compositionally biased region" description="Low complexity" evidence="1">
    <location>
        <begin position="64"/>
        <end position="83"/>
    </location>
</feature>
<gene>
    <name evidence="2" type="ORF">LTR09_005047</name>
</gene>
<feature type="compositionally biased region" description="Acidic residues" evidence="1">
    <location>
        <begin position="189"/>
        <end position="198"/>
    </location>
</feature>
<comment type="caution">
    <text evidence="2">The sequence shown here is derived from an EMBL/GenBank/DDBJ whole genome shotgun (WGS) entry which is preliminary data.</text>
</comment>
<evidence type="ECO:0000313" key="3">
    <source>
        <dbReference type="Proteomes" id="UP001271007"/>
    </source>
</evidence>
<feature type="compositionally biased region" description="Acidic residues" evidence="1">
    <location>
        <begin position="131"/>
        <end position="144"/>
    </location>
</feature>
<proteinExistence type="predicted"/>
<dbReference type="Proteomes" id="UP001271007">
    <property type="component" value="Unassembled WGS sequence"/>
</dbReference>